<dbReference type="PANTHER" id="PTHR10612:SF34">
    <property type="entry name" value="APOLIPOPROTEIN D"/>
    <property type="match status" value="1"/>
</dbReference>
<evidence type="ECO:0000256" key="9">
    <source>
        <dbReference type="SAM" id="SignalP"/>
    </source>
</evidence>
<evidence type="ECO:0000256" key="1">
    <source>
        <dbReference type="ARBA" id="ARBA00004613"/>
    </source>
</evidence>
<dbReference type="AlphaFoldDB" id="A0AAU9FIK4"/>
<evidence type="ECO:0000256" key="6">
    <source>
        <dbReference type="ARBA" id="ARBA00023121"/>
    </source>
</evidence>
<keyword evidence="5 9" id="KW-0732">Signal</keyword>
<evidence type="ECO:0000256" key="4">
    <source>
        <dbReference type="ARBA" id="ARBA00022525"/>
    </source>
</evidence>
<dbReference type="EMBL" id="AP029264">
    <property type="protein sequence ID" value="BFF95384.1"/>
    <property type="molecule type" value="Genomic_DNA"/>
</dbReference>
<dbReference type="Pfam" id="PF08212">
    <property type="entry name" value="Lipocalin_2"/>
    <property type="match status" value="1"/>
</dbReference>
<evidence type="ECO:0000256" key="7">
    <source>
        <dbReference type="ARBA" id="ARBA00023157"/>
    </source>
</evidence>
<dbReference type="SUPFAM" id="SSF50814">
    <property type="entry name" value="Lipocalins"/>
    <property type="match status" value="1"/>
</dbReference>
<dbReference type="PRINTS" id="PR01273">
    <property type="entry name" value="INVTBRTCOLOR"/>
</dbReference>
<dbReference type="GO" id="GO:0005576">
    <property type="term" value="C:extracellular region"/>
    <property type="evidence" value="ECO:0007669"/>
    <property type="project" value="UniProtKB-SubCell"/>
</dbReference>
<reference evidence="11 12" key="1">
    <citation type="submission" date="2024-02" db="EMBL/GenBank/DDBJ databases">
        <title>A chromosome-level genome assembly of Drosophila madeirensis, a fruit fly species endemic to Madeira island.</title>
        <authorList>
            <person name="Tomihara K."/>
            <person name="Llopart A."/>
            <person name="Yamamoto D."/>
        </authorList>
    </citation>
    <scope>NUCLEOTIDE SEQUENCE [LARGE SCALE GENOMIC DNA]</scope>
    <source>
        <strain evidence="11 12">RF1</strain>
    </source>
</reference>
<feature type="domain" description="Lipocalin/cytosolic fatty-acid binding" evidence="10">
    <location>
        <begin position="44"/>
        <end position="167"/>
    </location>
</feature>
<keyword evidence="6" id="KW-0446">Lipid-binding</keyword>
<evidence type="ECO:0000256" key="2">
    <source>
        <dbReference type="ARBA" id="ARBA00019890"/>
    </source>
</evidence>
<dbReference type="Gene3D" id="2.40.128.20">
    <property type="match status" value="1"/>
</dbReference>
<evidence type="ECO:0000256" key="8">
    <source>
        <dbReference type="ARBA" id="ARBA00023180"/>
    </source>
</evidence>
<keyword evidence="7" id="KW-1015">Disulfide bond</keyword>
<comment type="subcellular location">
    <subcellularLocation>
        <location evidence="1">Secreted</location>
    </subcellularLocation>
</comment>
<dbReference type="PANTHER" id="PTHR10612">
    <property type="entry name" value="APOLIPOPROTEIN D"/>
    <property type="match status" value="1"/>
</dbReference>
<dbReference type="GO" id="GO:0008289">
    <property type="term" value="F:lipid binding"/>
    <property type="evidence" value="ECO:0007669"/>
    <property type="project" value="UniProtKB-KW"/>
</dbReference>
<dbReference type="GO" id="GO:0000302">
    <property type="term" value="P:response to reactive oxygen species"/>
    <property type="evidence" value="ECO:0007669"/>
    <property type="project" value="TreeGrafter"/>
</dbReference>
<evidence type="ECO:0000313" key="12">
    <source>
        <dbReference type="Proteomes" id="UP001500889"/>
    </source>
</evidence>
<keyword evidence="8" id="KW-0325">Glycoprotein</keyword>
<accession>A0AAU9FIK4</accession>
<dbReference type="CDD" id="cd19437">
    <property type="entry name" value="lipocalin_apoD-like"/>
    <property type="match status" value="1"/>
</dbReference>
<evidence type="ECO:0000256" key="3">
    <source>
        <dbReference type="ARBA" id="ARBA00022448"/>
    </source>
</evidence>
<dbReference type="Proteomes" id="UP001500889">
    <property type="component" value="Chromosome U"/>
</dbReference>
<name>A0AAU9FIK4_DROMD</name>
<gene>
    <name evidence="11" type="ORF">DMAD_12797</name>
</gene>
<sequence>MIQQRSGLQFLLLIGLLAGSGVFLAHAQVPFPGQCSEVKVVEDFDVEAYLGIWYEYSKYPFAFEIGKKCIYANYSIIDNETLSVVNGGINRLTGNPSDISGTAKVIGPARLAVAFFPGQQTTRANYLVLGTDYESYSVVYSCTNVTSLLNIKIVWILTREREPTAATIAAAKQVLADNKISQSFLIDTLQSKCPKLDSNGTDLGAEDLTGGDPIDAFVGTVLPNAIEKA</sequence>
<feature type="chain" id="PRO_5043998137" description="Apolipoprotein D" evidence="9">
    <location>
        <begin position="28"/>
        <end position="229"/>
    </location>
</feature>
<protein>
    <recommendedName>
        <fullName evidence="2">Apolipoprotein D</fullName>
    </recommendedName>
</protein>
<proteinExistence type="predicted"/>
<feature type="signal peptide" evidence="9">
    <location>
        <begin position="1"/>
        <end position="27"/>
    </location>
</feature>
<dbReference type="GO" id="GO:0005737">
    <property type="term" value="C:cytoplasm"/>
    <property type="evidence" value="ECO:0007669"/>
    <property type="project" value="TreeGrafter"/>
</dbReference>
<evidence type="ECO:0000313" key="11">
    <source>
        <dbReference type="EMBL" id="BFF95384.1"/>
    </source>
</evidence>
<dbReference type="InterPro" id="IPR003057">
    <property type="entry name" value="Invtbrt_color"/>
</dbReference>
<dbReference type="InterPro" id="IPR012674">
    <property type="entry name" value="Calycin"/>
</dbReference>
<evidence type="ECO:0000259" key="10">
    <source>
        <dbReference type="Pfam" id="PF08212"/>
    </source>
</evidence>
<evidence type="ECO:0000256" key="5">
    <source>
        <dbReference type="ARBA" id="ARBA00022729"/>
    </source>
</evidence>
<dbReference type="InterPro" id="IPR000566">
    <property type="entry name" value="Lipocln_cytosolic_FA-bd_dom"/>
</dbReference>
<keyword evidence="4" id="KW-0964">Secreted</keyword>
<dbReference type="GO" id="GO:0006629">
    <property type="term" value="P:lipid metabolic process"/>
    <property type="evidence" value="ECO:0007669"/>
    <property type="project" value="TreeGrafter"/>
</dbReference>
<keyword evidence="3" id="KW-0813">Transport</keyword>
<organism evidence="11 12">
    <name type="scientific">Drosophila madeirensis</name>
    <name type="common">Fruit fly</name>
    <dbReference type="NCBI Taxonomy" id="30013"/>
    <lineage>
        <taxon>Eukaryota</taxon>
        <taxon>Metazoa</taxon>
        <taxon>Ecdysozoa</taxon>
        <taxon>Arthropoda</taxon>
        <taxon>Hexapoda</taxon>
        <taxon>Insecta</taxon>
        <taxon>Pterygota</taxon>
        <taxon>Neoptera</taxon>
        <taxon>Endopterygota</taxon>
        <taxon>Diptera</taxon>
        <taxon>Brachycera</taxon>
        <taxon>Muscomorpha</taxon>
        <taxon>Ephydroidea</taxon>
        <taxon>Drosophilidae</taxon>
        <taxon>Drosophila</taxon>
        <taxon>Sophophora</taxon>
    </lineage>
</organism>
<dbReference type="FunFam" id="2.40.128.20:FF:000003">
    <property type="entry name" value="Apolipoprotein D"/>
    <property type="match status" value="1"/>
</dbReference>
<dbReference type="GO" id="GO:0031409">
    <property type="term" value="F:pigment binding"/>
    <property type="evidence" value="ECO:0007669"/>
    <property type="project" value="InterPro"/>
</dbReference>
<keyword evidence="12" id="KW-1185">Reference proteome</keyword>